<evidence type="ECO:0000313" key="8">
    <source>
        <dbReference type="Proteomes" id="UP000293142"/>
    </source>
</evidence>
<evidence type="ECO:0000256" key="4">
    <source>
        <dbReference type="PROSITE-ProRule" id="PRU00169"/>
    </source>
</evidence>
<feature type="modified residue" description="4-aspartylphosphate" evidence="4">
    <location>
        <position position="54"/>
    </location>
</feature>
<dbReference type="EMBL" id="SIRE01000014">
    <property type="protein sequence ID" value="TBL76267.1"/>
    <property type="molecule type" value="Genomic_DNA"/>
</dbReference>
<evidence type="ECO:0000256" key="1">
    <source>
        <dbReference type="ARBA" id="ARBA00023015"/>
    </source>
</evidence>
<keyword evidence="1" id="KW-0805">Transcription regulation</keyword>
<dbReference type="Gene3D" id="1.10.10.60">
    <property type="entry name" value="Homeodomain-like"/>
    <property type="match status" value="2"/>
</dbReference>
<dbReference type="Pfam" id="PF12833">
    <property type="entry name" value="HTH_18"/>
    <property type="match status" value="1"/>
</dbReference>
<dbReference type="GO" id="GO:0000160">
    <property type="term" value="P:phosphorelay signal transduction system"/>
    <property type="evidence" value="ECO:0007669"/>
    <property type="project" value="InterPro"/>
</dbReference>
<keyword evidence="4" id="KW-0597">Phosphoprotein</keyword>
<dbReference type="PROSITE" id="PS01124">
    <property type="entry name" value="HTH_ARAC_FAMILY_2"/>
    <property type="match status" value="1"/>
</dbReference>
<dbReference type="SUPFAM" id="SSF52172">
    <property type="entry name" value="CheY-like"/>
    <property type="match status" value="1"/>
</dbReference>
<dbReference type="InterPro" id="IPR020449">
    <property type="entry name" value="Tscrpt_reg_AraC-type_HTH"/>
</dbReference>
<name>A0A4Q9DLZ6_9BACL</name>
<protein>
    <submittedName>
        <fullName evidence="7">Response regulator</fullName>
    </submittedName>
</protein>
<dbReference type="AlphaFoldDB" id="A0A4Q9DLZ6"/>
<dbReference type="InterPro" id="IPR001789">
    <property type="entry name" value="Sig_transdc_resp-reg_receiver"/>
</dbReference>
<dbReference type="RefSeq" id="WP_131015173.1">
    <property type="nucleotide sequence ID" value="NZ_SIRE01000014.1"/>
</dbReference>
<feature type="domain" description="HTH araC/xylS-type" evidence="5">
    <location>
        <begin position="154"/>
        <end position="252"/>
    </location>
</feature>
<evidence type="ECO:0000259" key="5">
    <source>
        <dbReference type="PROSITE" id="PS01124"/>
    </source>
</evidence>
<evidence type="ECO:0000256" key="3">
    <source>
        <dbReference type="ARBA" id="ARBA00023163"/>
    </source>
</evidence>
<dbReference type="CDD" id="cd17536">
    <property type="entry name" value="REC_YesN-like"/>
    <property type="match status" value="1"/>
</dbReference>
<reference evidence="7 8" key="1">
    <citation type="submission" date="2019-02" db="EMBL/GenBank/DDBJ databases">
        <title>Paenibacillus sp. nov., isolated from surface-sterilized tissue of Thalictrum simplex L.</title>
        <authorList>
            <person name="Tuo L."/>
        </authorList>
    </citation>
    <scope>NUCLEOTIDE SEQUENCE [LARGE SCALE GENOMIC DNA]</scope>
    <source>
        <strain evidence="7 8">N2SHLJ1</strain>
    </source>
</reference>
<keyword evidence="2" id="KW-0238">DNA-binding</keyword>
<dbReference type="PRINTS" id="PR00032">
    <property type="entry name" value="HTHARAC"/>
</dbReference>
<evidence type="ECO:0000259" key="6">
    <source>
        <dbReference type="PROSITE" id="PS50110"/>
    </source>
</evidence>
<evidence type="ECO:0000256" key="2">
    <source>
        <dbReference type="ARBA" id="ARBA00023125"/>
    </source>
</evidence>
<dbReference type="Gene3D" id="3.40.50.2300">
    <property type="match status" value="1"/>
</dbReference>
<organism evidence="7 8">
    <name type="scientific">Paenibacillus thalictri</name>
    <dbReference type="NCBI Taxonomy" id="2527873"/>
    <lineage>
        <taxon>Bacteria</taxon>
        <taxon>Bacillati</taxon>
        <taxon>Bacillota</taxon>
        <taxon>Bacilli</taxon>
        <taxon>Bacillales</taxon>
        <taxon>Paenibacillaceae</taxon>
        <taxon>Paenibacillus</taxon>
    </lineage>
</organism>
<dbReference type="PROSITE" id="PS50110">
    <property type="entry name" value="RESPONSE_REGULATORY"/>
    <property type="match status" value="1"/>
</dbReference>
<evidence type="ECO:0000313" key="7">
    <source>
        <dbReference type="EMBL" id="TBL76267.1"/>
    </source>
</evidence>
<dbReference type="InterPro" id="IPR018060">
    <property type="entry name" value="HTH_AraC"/>
</dbReference>
<dbReference type="PANTHER" id="PTHR43280">
    <property type="entry name" value="ARAC-FAMILY TRANSCRIPTIONAL REGULATOR"/>
    <property type="match status" value="1"/>
</dbReference>
<dbReference type="SUPFAM" id="SSF46689">
    <property type="entry name" value="Homeodomain-like"/>
    <property type="match status" value="2"/>
</dbReference>
<accession>A0A4Q9DLZ6</accession>
<keyword evidence="3" id="KW-0804">Transcription</keyword>
<proteinExistence type="predicted"/>
<dbReference type="InterPro" id="IPR011006">
    <property type="entry name" value="CheY-like_superfamily"/>
</dbReference>
<dbReference type="SMART" id="SM00342">
    <property type="entry name" value="HTH_ARAC"/>
    <property type="match status" value="1"/>
</dbReference>
<dbReference type="SMART" id="SM00448">
    <property type="entry name" value="REC"/>
    <property type="match status" value="1"/>
</dbReference>
<dbReference type="OrthoDB" id="1699at2"/>
<dbReference type="Pfam" id="PF00072">
    <property type="entry name" value="Response_reg"/>
    <property type="match status" value="1"/>
</dbReference>
<keyword evidence="8" id="KW-1185">Reference proteome</keyword>
<dbReference type="InterPro" id="IPR009057">
    <property type="entry name" value="Homeodomain-like_sf"/>
</dbReference>
<comment type="caution">
    <text evidence="7">The sequence shown here is derived from an EMBL/GenBank/DDBJ whole genome shotgun (WGS) entry which is preliminary data.</text>
</comment>
<dbReference type="GO" id="GO:0003700">
    <property type="term" value="F:DNA-binding transcription factor activity"/>
    <property type="evidence" value="ECO:0007669"/>
    <property type="project" value="InterPro"/>
</dbReference>
<dbReference type="GO" id="GO:0043565">
    <property type="term" value="F:sequence-specific DNA binding"/>
    <property type="evidence" value="ECO:0007669"/>
    <property type="project" value="InterPro"/>
</dbReference>
<dbReference type="PANTHER" id="PTHR43280:SF28">
    <property type="entry name" value="HTH-TYPE TRANSCRIPTIONAL ACTIVATOR RHAS"/>
    <property type="match status" value="1"/>
</dbReference>
<dbReference type="Proteomes" id="UP000293142">
    <property type="component" value="Unassembled WGS sequence"/>
</dbReference>
<dbReference type="PROSITE" id="PS00041">
    <property type="entry name" value="HTH_ARAC_FAMILY_1"/>
    <property type="match status" value="1"/>
</dbReference>
<gene>
    <name evidence="7" type="ORF">EYB31_19910</name>
</gene>
<sequence length="260" mass="29440">MRLLLIDDEEMIRKGTALLLQQLEMDIQIVGEAEDGEEGLDKLRLLAPDVALIDIRMPMKNGLELMKEVYEQRLSPATKYVILTAHSEFEYAQTAMRYGACDFLLKPLSVGALQELFARIAPAAEENKAVPANIGVTRSREFLESKQIKHELVSQLIQYIGMNYMKDIQLNDVADHFNVSPVYASNVFKKVTGTTFISYLQQFRVELAKALLASGEYKISEVAYMVGYGNLTYFSRVFKSVEGVTPGDFLRSQHDQKRLK</sequence>
<dbReference type="InterPro" id="IPR018062">
    <property type="entry name" value="HTH_AraC-typ_CS"/>
</dbReference>
<feature type="domain" description="Response regulatory" evidence="6">
    <location>
        <begin position="2"/>
        <end position="121"/>
    </location>
</feature>